<gene>
    <name evidence="2" type="ORF">IAB63_02540</name>
</gene>
<protein>
    <recommendedName>
        <fullName evidence="4">Zn-finger containing protein</fullName>
    </recommendedName>
</protein>
<dbReference type="Gene3D" id="2.20.28.30">
    <property type="entry name" value="RNA polymerase ii, chain L"/>
    <property type="match status" value="1"/>
</dbReference>
<name>A0A9D1HF86_9FIRM</name>
<evidence type="ECO:0000256" key="1">
    <source>
        <dbReference type="SAM" id="Phobius"/>
    </source>
</evidence>
<reference evidence="2" key="1">
    <citation type="submission" date="2020-10" db="EMBL/GenBank/DDBJ databases">
        <authorList>
            <person name="Gilroy R."/>
        </authorList>
    </citation>
    <scope>NUCLEOTIDE SEQUENCE</scope>
    <source>
        <strain evidence="2">CHK187-14744</strain>
    </source>
</reference>
<keyword evidence="1" id="KW-0812">Transmembrane</keyword>
<organism evidence="2 3">
    <name type="scientific">Candidatus Onthocola gallistercoris</name>
    <dbReference type="NCBI Taxonomy" id="2840876"/>
    <lineage>
        <taxon>Bacteria</taxon>
        <taxon>Bacillati</taxon>
        <taxon>Bacillota</taxon>
        <taxon>Bacilli</taxon>
        <taxon>Candidatus Onthocola</taxon>
    </lineage>
</organism>
<proteinExistence type="predicted"/>
<keyword evidence="1" id="KW-0472">Membrane</keyword>
<accession>A0A9D1HF86</accession>
<dbReference type="EMBL" id="DVLT01000017">
    <property type="protein sequence ID" value="HIU02114.1"/>
    <property type="molecule type" value="Genomic_DNA"/>
</dbReference>
<comment type="caution">
    <text evidence="2">The sequence shown here is derived from an EMBL/GenBank/DDBJ whole genome shotgun (WGS) entry which is preliminary data.</text>
</comment>
<dbReference type="AlphaFoldDB" id="A0A9D1HF86"/>
<dbReference type="Proteomes" id="UP000824164">
    <property type="component" value="Unassembled WGS sequence"/>
</dbReference>
<evidence type="ECO:0000313" key="3">
    <source>
        <dbReference type="Proteomes" id="UP000824164"/>
    </source>
</evidence>
<evidence type="ECO:0000313" key="2">
    <source>
        <dbReference type="EMBL" id="HIU02114.1"/>
    </source>
</evidence>
<feature type="transmembrane region" description="Helical" evidence="1">
    <location>
        <begin position="21"/>
        <end position="54"/>
    </location>
</feature>
<keyword evidence="1" id="KW-1133">Transmembrane helix</keyword>
<sequence>MGDKFRRMMQGRYGADNLGQLLSIAALISVLIGLFTGWSWFSLFGIFLLVWQYFRMFSKNIQKRYNENQAYLLLRNRITGWFRKEKSYARQRKDYHIYKCPSCGQKVRVPRGKGRISIHCPKCGNDFIKKS</sequence>
<evidence type="ECO:0008006" key="4">
    <source>
        <dbReference type="Google" id="ProtNLM"/>
    </source>
</evidence>
<reference evidence="2" key="2">
    <citation type="journal article" date="2021" name="PeerJ">
        <title>Extensive microbial diversity within the chicken gut microbiome revealed by metagenomics and culture.</title>
        <authorList>
            <person name="Gilroy R."/>
            <person name="Ravi A."/>
            <person name="Getino M."/>
            <person name="Pursley I."/>
            <person name="Horton D.L."/>
            <person name="Alikhan N.F."/>
            <person name="Baker D."/>
            <person name="Gharbi K."/>
            <person name="Hall N."/>
            <person name="Watson M."/>
            <person name="Adriaenssens E.M."/>
            <person name="Foster-Nyarko E."/>
            <person name="Jarju S."/>
            <person name="Secka A."/>
            <person name="Antonio M."/>
            <person name="Oren A."/>
            <person name="Chaudhuri R.R."/>
            <person name="La Ragione R."/>
            <person name="Hildebrand F."/>
            <person name="Pallen M.J."/>
        </authorList>
    </citation>
    <scope>NUCLEOTIDE SEQUENCE</scope>
    <source>
        <strain evidence="2">CHK187-14744</strain>
    </source>
</reference>